<gene>
    <name evidence="2" type="ORF">SAMN04488557_0631</name>
</gene>
<dbReference type="Proteomes" id="UP000199423">
    <property type="component" value="Unassembled WGS sequence"/>
</dbReference>
<proteinExistence type="predicted"/>
<keyword evidence="1" id="KW-0472">Membrane</keyword>
<evidence type="ECO:0000313" key="2">
    <source>
        <dbReference type="EMBL" id="SFV26918.1"/>
    </source>
</evidence>
<evidence type="ECO:0008006" key="4">
    <source>
        <dbReference type="Google" id="ProtNLM"/>
    </source>
</evidence>
<sequence>MALWSEGRGLDEVVRKTDNTLNVLVALLLVAFALAAGSYYYGQMNPRVAPAAINAPASAPAAHSDAVHPTAPQAQP</sequence>
<dbReference type="STRING" id="51670.SAMN04488557_0631"/>
<organism evidence="2 3">
    <name type="scientific">Hyphomicrobium facile</name>
    <dbReference type="NCBI Taxonomy" id="51670"/>
    <lineage>
        <taxon>Bacteria</taxon>
        <taxon>Pseudomonadati</taxon>
        <taxon>Pseudomonadota</taxon>
        <taxon>Alphaproteobacteria</taxon>
        <taxon>Hyphomicrobiales</taxon>
        <taxon>Hyphomicrobiaceae</taxon>
        <taxon>Hyphomicrobium</taxon>
    </lineage>
</organism>
<dbReference type="EMBL" id="FPCH01000001">
    <property type="protein sequence ID" value="SFV26918.1"/>
    <property type="molecule type" value="Genomic_DNA"/>
</dbReference>
<keyword evidence="3" id="KW-1185">Reference proteome</keyword>
<feature type="transmembrane region" description="Helical" evidence="1">
    <location>
        <begin position="20"/>
        <end position="41"/>
    </location>
</feature>
<accession>A0A1I7MX21</accession>
<reference evidence="3" key="1">
    <citation type="submission" date="2016-10" db="EMBL/GenBank/DDBJ databases">
        <authorList>
            <person name="Varghese N."/>
            <person name="Submissions S."/>
        </authorList>
    </citation>
    <scope>NUCLEOTIDE SEQUENCE [LARGE SCALE GENOMIC DNA]</scope>
    <source>
        <strain evidence="3">DSM 1565</strain>
    </source>
</reference>
<evidence type="ECO:0000313" key="3">
    <source>
        <dbReference type="Proteomes" id="UP000199423"/>
    </source>
</evidence>
<keyword evidence="1" id="KW-0812">Transmembrane</keyword>
<dbReference type="AlphaFoldDB" id="A0A1I7MX21"/>
<dbReference type="RefSeq" id="WP_092864083.1">
    <property type="nucleotide sequence ID" value="NZ_FPCH01000001.1"/>
</dbReference>
<protein>
    <recommendedName>
        <fullName evidence="4">Histone deacetylase</fullName>
    </recommendedName>
</protein>
<evidence type="ECO:0000256" key="1">
    <source>
        <dbReference type="SAM" id="Phobius"/>
    </source>
</evidence>
<keyword evidence="1" id="KW-1133">Transmembrane helix</keyword>
<name>A0A1I7MX21_9HYPH</name>